<evidence type="ECO:0000313" key="3">
    <source>
        <dbReference type="Proteomes" id="UP000284706"/>
    </source>
</evidence>
<dbReference type="InParanoid" id="A0A409YJR7"/>
<keyword evidence="3" id="KW-1185">Reference proteome</keyword>
<comment type="caution">
    <text evidence="2">The sequence shown here is derived from an EMBL/GenBank/DDBJ whole genome shotgun (WGS) entry which is preliminary data.</text>
</comment>
<dbReference type="Proteomes" id="UP000284706">
    <property type="component" value="Unassembled WGS sequence"/>
</dbReference>
<evidence type="ECO:0000313" key="2">
    <source>
        <dbReference type="EMBL" id="PPR03303.1"/>
    </source>
</evidence>
<feature type="signal peptide" evidence="1">
    <location>
        <begin position="1"/>
        <end position="21"/>
    </location>
</feature>
<protein>
    <submittedName>
        <fullName evidence="2">Uncharacterized protein</fullName>
    </submittedName>
</protein>
<accession>A0A409YJR7</accession>
<name>A0A409YJR7_9AGAR</name>
<gene>
    <name evidence="2" type="ORF">CVT26_008133</name>
</gene>
<keyword evidence="1" id="KW-0732">Signal</keyword>
<sequence length="166" mass="17971">MLPSSSFLILLKLILITDAHADSPSFLQQQSSSHSYSRQTHQPVFAVRPWSSSTSTMRLPPPKPEETFFPAPAPAPAIGLEGSNAGARLDSVELATEGPAEADAEEMAGLIRVGEDVNDEDEVGEDVVVFAVVEVLLLPPKLVEFAFEFGFEFGFEFDKTLFEGTA</sequence>
<dbReference type="AlphaFoldDB" id="A0A409YJR7"/>
<reference evidence="2 3" key="1">
    <citation type="journal article" date="2018" name="Evol. Lett.">
        <title>Horizontal gene cluster transfer increased hallucinogenic mushroom diversity.</title>
        <authorList>
            <person name="Reynolds H.T."/>
            <person name="Vijayakumar V."/>
            <person name="Gluck-Thaler E."/>
            <person name="Korotkin H.B."/>
            <person name="Matheny P.B."/>
            <person name="Slot J.C."/>
        </authorList>
    </citation>
    <scope>NUCLEOTIDE SEQUENCE [LARGE SCALE GENOMIC DNA]</scope>
    <source>
        <strain evidence="2 3">SRW20</strain>
    </source>
</reference>
<proteinExistence type="predicted"/>
<dbReference type="EMBL" id="NHYE01000750">
    <property type="protein sequence ID" value="PPR03303.1"/>
    <property type="molecule type" value="Genomic_DNA"/>
</dbReference>
<evidence type="ECO:0000256" key="1">
    <source>
        <dbReference type="SAM" id="SignalP"/>
    </source>
</evidence>
<feature type="chain" id="PRO_5019463360" evidence="1">
    <location>
        <begin position="22"/>
        <end position="166"/>
    </location>
</feature>
<organism evidence="2 3">
    <name type="scientific">Gymnopilus dilepis</name>
    <dbReference type="NCBI Taxonomy" id="231916"/>
    <lineage>
        <taxon>Eukaryota</taxon>
        <taxon>Fungi</taxon>
        <taxon>Dikarya</taxon>
        <taxon>Basidiomycota</taxon>
        <taxon>Agaricomycotina</taxon>
        <taxon>Agaricomycetes</taxon>
        <taxon>Agaricomycetidae</taxon>
        <taxon>Agaricales</taxon>
        <taxon>Agaricineae</taxon>
        <taxon>Hymenogastraceae</taxon>
        <taxon>Gymnopilus</taxon>
    </lineage>
</organism>